<dbReference type="EMBL" id="CP031386">
    <property type="protein sequence ID" value="QPG96387.1"/>
    <property type="molecule type" value="Genomic_DNA"/>
</dbReference>
<keyword evidence="6" id="KW-0804">Transcription</keyword>
<dbReference type="Proteomes" id="UP000594364">
    <property type="component" value="Chromosome 2"/>
</dbReference>
<protein>
    <recommendedName>
        <fullName evidence="9">DEUBAD domain-containing protein</fullName>
    </recommendedName>
</protein>
<proteinExistence type="predicted"/>
<evidence type="ECO:0000256" key="3">
    <source>
        <dbReference type="ARBA" id="ARBA00022771"/>
    </source>
</evidence>
<dbReference type="InterPro" id="IPR028020">
    <property type="entry name" value="ASX_DEUBAD_dom"/>
</dbReference>
<evidence type="ECO:0000256" key="1">
    <source>
        <dbReference type="ARBA" id="ARBA00004123"/>
    </source>
</evidence>
<name>A0A7S9KP76_EPIFF</name>
<comment type="subcellular location">
    <subcellularLocation>
        <location evidence="1">Nucleus</location>
    </subcellularLocation>
</comment>
<evidence type="ECO:0000256" key="2">
    <source>
        <dbReference type="ARBA" id="ARBA00022723"/>
    </source>
</evidence>
<sequence>MAPRKTPRKRKAKWDADSILTDPRSPLATADLRSVLSHPLAWTSLTIQERREVICLFPDVALILDADTDDARPDFQSLMNDDAFRADCAAYVENLAQGRHDPQWLRDAWRAHERRKAGDFDEFLIKRFEEDWGLLPDHMRLEARTKIERKEPASAPAPVSAQHEESQRGNSRGGVSDDGGAPDEGTQENQNP</sequence>
<evidence type="ECO:0000259" key="9">
    <source>
        <dbReference type="PROSITE" id="PS51916"/>
    </source>
</evidence>
<dbReference type="Pfam" id="PF13919">
    <property type="entry name" value="ASXH"/>
    <property type="match status" value="1"/>
</dbReference>
<evidence type="ECO:0000256" key="7">
    <source>
        <dbReference type="ARBA" id="ARBA00023242"/>
    </source>
</evidence>
<keyword evidence="5" id="KW-0805">Transcription regulation</keyword>
<feature type="domain" description="DEUBAD" evidence="9">
    <location>
        <begin position="23"/>
        <end position="137"/>
    </location>
</feature>
<dbReference type="OrthoDB" id="2289918at2759"/>
<dbReference type="PROSITE" id="PS51916">
    <property type="entry name" value="DEUBAD"/>
    <property type="match status" value="1"/>
</dbReference>
<dbReference type="GO" id="GO:0008270">
    <property type="term" value="F:zinc ion binding"/>
    <property type="evidence" value="ECO:0007669"/>
    <property type="project" value="UniProtKB-KW"/>
</dbReference>
<accession>A0A7S9KP76</accession>
<evidence type="ECO:0000256" key="5">
    <source>
        <dbReference type="ARBA" id="ARBA00023015"/>
    </source>
</evidence>
<evidence type="ECO:0000256" key="8">
    <source>
        <dbReference type="SAM" id="MobiDB-lite"/>
    </source>
</evidence>
<keyword evidence="3" id="KW-0863">Zinc-finger</keyword>
<gene>
    <name evidence="10" type="ORF">C2857_004044</name>
</gene>
<reference evidence="10 11" key="1">
    <citation type="journal article" date="2018" name="PLoS Genet.">
        <title>Repeat elements organise 3D genome structure and mediate transcription in the filamentous fungus Epichloe festucae.</title>
        <authorList>
            <person name="Winter D.J."/>
            <person name="Ganley A.R.D."/>
            <person name="Young C.A."/>
            <person name="Liachko I."/>
            <person name="Schardl C.L."/>
            <person name="Dupont P.Y."/>
            <person name="Berry D."/>
            <person name="Ram A."/>
            <person name="Scott B."/>
            <person name="Cox M.P."/>
        </authorList>
    </citation>
    <scope>NUCLEOTIDE SEQUENCE [LARGE SCALE GENOMIC DNA]</scope>
    <source>
        <strain evidence="10 11">Fl1</strain>
    </source>
</reference>
<dbReference type="InterPro" id="IPR044867">
    <property type="entry name" value="DEUBAD_dom"/>
</dbReference>
<keyword evidence="11" id="KW-1185">Reference proteome</keyword>
<evidence type="ECO:0000256" key="4">
    <source>
        <dbReference type="ARBA" id="ARBA00022833"/>
    </source>
</evidence>
<keyword evidence="4" id="KW-0862">Zinc</keyword>
<evidence type="ECO:0000313" key="10">
    <source>
        <dbReference type="EMBL" id="QPG96387.1"/>
    </source>
</evidence>
<evidence type="ECO:0000313" key="11">
    <source>
        <dbReference type="Proteomes" id="UP000594364"/>
    </source>
</evidence>
<evidence type="ECO:0000256" key="6">
    <source>
        <dbReference type="ARBA" id="ARBA00023163"/>
    </source>
</evidence>
<keyword evidence="7" id="KW-0539">Nucleus</keyword>
<feature type="region of interest" description="Disordered" evidence="8">
    <location>
        <begin position="146"/>
        <end position="192"/>
    </location>
</feature>
<dbReference type="GO" id="GO:0005634">
    <property type="term" value="C:nucleus"/>
    <property type="evidence" value="ECO:0007669"/>
    <property type="project" value="UniProtKB-SubCell"/>
</dbReference>
<keyword evidence="2" id="KW-0479">Metal-binding</keyword>
<dbReference type="AlphaFoldDB" id="A0A7S9KP76"/>
<organism evidence="10 11">
    <name type="scientific">Epichloe festucae (strain Fl1)</name>
    <dbReference type="NCBI Taxonomy" id="877507"/>
    <lineage>
        <taxon>Eukaryota</taxon>
        <taxon>Fungi</taxon>
        <taxon>Dikarya</taxon>
        <taxon>Ascomycota</taxon>
        <taxon>Pezizomycotina</taxon>
        <taxon>Sordariomycetes</taxon>
        <taxon>Hypocreomycetidae</taxon>
        <taxon>Hypocreales</taxon>
        <taxon>Clavicipitaceae</taxon>
        <taxon>Epichloe</taxon>
    </lineage>
</organism>